<dbReference type="PANTHER" id="PTHR43280:SF2">
    <property type="entry name" value="HTH-TYPE TRANSCRIPTIONAL REGULATOR EXSA"/>
    <property type="match status" value="1"/>
</dbReference>
<evidence type="ECO:0000313" key="8">
    <source>
        <dbReference type="Proteomes" id="UP001597459"/>
    </source>
</evidence>
<sequence length="581" mass="66944">MSTFRVLFFFLFAIQSTIAQYDAITSNKTIENLLHSIRSLEESEVDEITSLSKLLYKTAFEKKDTDNMIIAMQYLSTAALNSGENKLAIQYIDNAINIARDNGLKPQILINLITLKGNHYFDIEEYDHATTIYYEALSIAKKTEDTFLSWALNANLQFIKLRTGDAHGALEGLQQSEQTIPNIRPRLKKRNLALVLARKSEAYILLNQLDNALLTNNRGIAIAKEIKNYNIHIDLLMHRGLIYMKKKAYPKALTFLKQAKELSHEANDIVFLGKILNFTAECFYESRDYQKSIASLEEALPLLTKKYRNSDELSKCYKLLGMAHKKSENIEKSNTYYELYILSLSKLNNKKSTVSQKLREATIAGYEGQINSLQQQKKQQQNRRTYSEIALAIAGAGLLTFSFFFIHIKKRNQKKFNALLSRIEQQEAIRVHKNDQIESTSKQIEKSSLTESHDINESLHKNILKGLEKLEQQEYFLNTDCNLYNVAKKINTNTSYLSKVINTHFDKNFHAYINDLRINYAILRLKNDPKFRLFSIKSIAKEVGYKSSDSFSKYFKIHTGLLPSFYIKKLKSQDKTSQKTP</sequence>
<evidence type="ECO:0000256" key="2">
    <source>
        <dbReference type="ARBA" id="ARBA00023125"/>
    </source>
</evidence>
<proteinExistence type="predicted"/>
<keyword evidence="8" id="KW-1185">Reference proteome</keyword>
<dbReference type="EMBL" id="JBHULX010000004">
    <property type="protein sequence ID" value="MFD2590501.1"/>
    <property type="molecule type" value="Genomic_DNA"/>
</dbReference>
<keyword evidence="5" id="KW-0732">Signal</keyword>
<dbReference type="InterPro" id="IPR011990">
    <property type="entry name" value="TPR-like_helical_dom_sf"/>
</dbReference>
<dbReference type="PANTHER" id="PTHR43280">
    <property type="entry name" value="ARAC-FAMILY TRANSCRIPTIONAL REGULATOR"/>
    <property type="match status" value="1"/>
</dbReference>
<keyword evidence="4" id="KW-1133">Transmembrane helix</keyword>
<evidence type="ECO:0000256" key="1">
    <source>
        <dbReference type="ARBA" id="ARBA00023015"/>
    </source>
</evidence>
<dbReference type="Gene3D" id="1.10.10.60">
    <property type="entry name" value="Homeodomain-like"/>
    <property type="match status" value="2"/>
</dbReference>
<dbReference type="SUPFAM" id="SSF48452">
    <property type="entry name" value="TPR-like"/>
    <property type="match status" value="2"/>
</dbReference>
<dbReference type="SMART" id="SM00028">
    <property type="entry name" value="TPR"/>
    <property type="match status" value="5"/>
</dbReference>
<feature type="chain" id="PRO_5047305963" evidence="5">
    <location>
        <begin position="20"/>
        <end position="581"/>
    </location>
</feature>
<dbReference type="InterPro" id="IPR018060">
    <property type="entry name" value="HTH_AraC"/>
</dbReference>
<feature type="signal peptide" evidence="5">
    <location>
        <begin position="1"/>
        <end position="19"/>
    </location>
</feature>
<feature type="transmembrane region" description="Helical" evidence="4">
    <location>
        <begin position="389"/>
        <end position="408"/>
    </location>
</feature>
<name>A0ABW5N5R3_9FLAO</name>
<accession>A0ABW5N5R3</accession>
<keyword evidence="2" id="KW-0238">DNA-binding</keyword>
<organism evidence="7 8">
    <name type="scientific">Aquimarina hainanensis</name>
    <dbReference type="NCBI Taxonomy" id="1578017"/>
    <lineage>
        <taxon>Bacteria</taxon>
        <taxon>Pseudomonadati</taxon>
        <taxon>Bacteroidota</taxon>
        <taxon>Flavobacteriia</taxon>
        <taxon>Flavobacteriales</taxon>
        <taxon>Flavobacteriaceae</taxon>
        <taxon>Aquimarina</taxon>
    </lineage>
</organism>
<evidence type="ECO:0000256" key="4">
    <source>
        <dbReference type="SAM" id="Phobius"/>
    </source>
</evidence>
<feature type="domain" description="HTH araC/xylS-type" evidence="6">
    <location>
        <begin position="461"/>
        <end position="569"/>
    </location>
</feature>
<dbReference type="PROSITE" id="PS01124">
    <property type="entry name" value="HTH_ARAC_FAMILY_2"/>
    <property type="match status" value="1"/>
</dbReference>
<evidence type="ECO:0000256" key="3">
    <source>
        <dbReference type="ARBA" id="ARBA00023163"/>
    </source>
</evidence>
<protein>
    <submittedName>
        <fullName evidence="7">Helix-turn-helix domain-containing protein</fullName>
    </submittedName>
</protein>
<keyword evidence="4" id="KW-0812">Transmembrane</keyword>
<dbReference type="Proteomes" id="UP001597459">
    <property type="component" value="Unassembled WGS sequence"/>
</dbReference>
<reference evidence="8" key="1">
    <citation type="journal article" date="2019" name="Int. J. Syst. Evol. Microbiol.">
        <title>The Global Catalogue of Microorganisms (GCM) 10K type strain sequencing project: providing services to taxonomists for standard genome sequencing and annotation.</title>
        <authorList>
            <consortium name="The Broad Institute Genomics Platform"/>
            <consortium name="The Broad Institute Genome Sequencing Center for Infectious Disease"/>
            <person name="Wu L."/>
            <person name="Ma J."/>
        </authorList>
    </citation>
    <scope>NUCLEOTIDE SEQUENCE [LARGE SCALE GENOMIC DNA]</scope>
    <source>
        <strain evidence="8">KCTC 42423</strain>
    </source>
</reference>
<evidence type="ECO:0000256" key="5">
    <source>
        <dbReference type="SAM" id="SignalP"/>
    </source>
</evidence>
<keyword evidence="1" id="KW-0805">Transcription regulation</keyword>
<evidence type="ECO:0000313" key="7">
    <source>
        <dbReference type="EMBL" id="MFD2590501.1"/>
    </source>
</evidence>
<dbReference type="InterPro" id="IPR009057">
    <property type="entry name" value="Homeodomain-like_sf"/>
</dbReference>
<dbReference type="SUPFAM" id="SSF46689">
    <property type="entry name" value="Homeodomain-like"/>
    <property type="match status" value="1"/>
</dbReference>
<gene>
    <name evidence="7" type="ORF">ACFSTE_06620</name>
</gene>
<dbReference type="SMART" id="SM00342">
    <property type="entry name" value="HTH_ARAC"/>
    <property type="match status" value="1"/>
</dbReference>
<keyword evidence="4" id="KW-0472">Membrane</keyword>
<dbReference type="Pfam" id="PF12833">
    <property type="entry name" value="HTH_18"/>
    <property type="match status" value="1"/>
</dbReference>
<dbReference type="InterPro" id="IPR019734">
    <property type="entry name" value="TPR_rpt"/>
</dbReference>
<keyword evidence="3" id="KW-0804">Transcription</keyword>
<comment type="caution">
    <text evidence="7">The sequence shown here is derived from an EMBL/GenBank/DDBJ whole genome shotgun (WGS) entry which is preliminary data.</text>
</comment>
<dbReference type="Gene3D" id="1.25.40.10">
    <property type="entry name" value="Tetratricopeptide repeat domain"/>
    <property type="match status" value="2"/>
</dbReference>
<evidence type="ECO:0000259" key="6">
    <source>
        <dbReference type="PROSITE" id="PS01124"/>
    </source>
</evidence>
<dbReference type="RefSeq" id="WP_378257511.1">
    <property type="nucleotide sequence ID" value="NZ_JBHSJV010000001.1"/>
</dbReference>